<gene>
    <name evidence="7" type="ORF">FE785_03910</name>
</gene>
<dbReference type="PANTHER" id="PTHR43243">
    <property type="entry name" value="INNER MEMBRANE TRANSPORTER YGJI-RELATED"/>
    <property type="match status" value="1"/>
</dbReference>
<dbReference type="EMBL" id="CP040602">
    <property type="protein sequence ID" value="QCU89845.1"/>
    <property type="molecule type" value="Genomic_DNA"/>
</dbReference>
<keyword evidence="8" id="KW-1185">Reference proteome</keyword>
<evidence type="ECO:0000256" key="6">
    <source>
        <dbReference type="SAM" id="Phobius"/>
    </source>
</evidence>
<evidence type="ECO:0000256" key="4">
    <source>
        <dbReference type="ARBA" id="ARBA00022989"/>
    </source>
</evidence>
<evidence type="ECO:0000256" key="5">
    <source>
        <dbReference type="ARBA" id="ARBA00023136"/>
    </source>
</evidence>
<dbReference type="GO" id="GO:0015171">
    <property type="term" value="F:amino acid transmembrane transporter activity"/>
    <property type="evidence" value="ECO:0007669"/>
    <property type="project" value="TreeGrafter"/>
</dbReference>
<dbReference type="KEGG" id="thig:FE785_03910"/>
<dbReference type="PANTHER" id="PTHR43243:SF4">
    <property type="entry name" value="CATIONIC AMINO ACID TRANSPORTER 4"/>
    <property type="match status" value="1"/>
</dbReference>
<organism evidence="7 8">
    <name type="scientific">Thiomicrorhabdus sediminis</name>
    <dbReference type="NCBI Taxonomy" id="2580412"/>
    <lineage>
        <taxon>Bacteria</taxon>
        <taxon>Pseudomonadati</taxon>
        <taxon>Pseudomonadota</taxon>
        <taxon>Gammaproteobacteria</taxon>
        <taxon>Thiotrichales</taxon>
        <taxon>Piscirickettsiaceae</taxon>
        <taxon>Thiomicrorhabdus</taxon>
    </lineage>
</organism>
<keyword evidence="3 6" id="KW-0812">Transmembrane</keyword>
<dbReference type="GO" id="GO:0016020">
    <property type="term" value="C:membrane"/>
    <property type="evidence" value="ECO:0007669"/>
    <property type="project" value="UniProtKB-SubCell"/>
</dbReference>
<keyword evidence="2" id="KW-0813">Transport</keyword>
<feature type="transmembrane region" description="Helical" evidence="6">
    <location>
        <begin position="325"/>
        <end position="343"/>
    </location>
</feature>
<dbReference type="Gene3D" id="1.20.1740.10">
    <property type="entry name" value="Amino acid/polyamine transporter I"/>
    <property type="match status" value="1"/>
</dbReference>
<feature type="transmembrane region" description="Helical" evidence="6">
    <location>
        <begin position="230"/>
        <end position="253"/>
    </location>
</feature>
<dbReference type="RefSeq" id="WP_138564522.1">
    <property type="nucleotide sequence ID" value="NZ_CP040602.1"/>
</dbReference>
<keyword evidence="4 6" id="KW-1133">Transmembrane helix</keyword>
<dbReference type="Proteomes" id="UP000304864">
    <property type="component" value="Chromosome"/>
</dbReference>
<protein>
    <submittedName>
        <fullName evidence="7">Amino acid permease</fullName>
    </submittedName>
</protein>
<feature type="transmembrane region" description="Helical" evidence="6">
    <location>
        <begin position="349"/>
        <end position="369"/>
    </location>
</feature>
<evidence type="ECO:0000256" key="2">
    <source>
        <dbReference type="ARBA" id="ARBA00022448"/>
    </source>
</evidence>
<feature type="transmembrane region" description="Helical" evidence="6">
    <location>
        <begin position="92"/>
        <end position="115"/>
    </location>
</feature>
<evidence type="ECO:0000313" key="8">
    <source>
        <dbReference type="Proteomes" id="UP000304864"/>
    </source>
</evidence>
<dbReference type="Pfam" id="PF13520">
    <property type="entry name" value="AA_permease_2"/>
    <property type="match status" value="1"/>
</dbReference>
<reference evidence="7 8" key="1">
    <citation type="submission" date="2019-05" db="EMBL/GenBank/DDBJ databases">
        <title>Thiomicrorhabdus sediminis sp. nov, a novel sulfur-oxidizing bacterium isolated from coastal sediment.</title>
        <authorList>
            <person name="Liu X."/>
        </authorList>
    </citation>
    <scope>NUCLEOTIDE SEQUENCE [LARGE SCALE GENOMIC DNA]</scope>
    <source>
        <strain evidence="7 8">G1</strain>
    </source>
</reference>
<dbReference type="OrthoDB" id="9804700at2"/>
<proteinExistence type="predicted"/>
<dbReference type="PIRSF" id="PIRSF006060">
    <property type="entry name" value="AA_transporter"/>
    <property type="match status" value="1"/>
</dbReference>
<name>A0A4P9K4H4_9GAMM</name>
<accession>A0A4P9K4H4</accession>
<feature type="transmembrane region" description="Helical" evidence="6">
    <location>
        <begin position="20"/>
        <end position="37"/>
    </location>
</feature>
<feature type="transmembrane region" description="Helical" evidence="6">
    <location>
        <begin position="150"/>
        <end position="170"/>
    </location>
</feature>
<evidence type="ECO:0000313" key="7">
    <source>
        <dbReference type="EMBL" id="QCU89845.1"/>
    </source>
</evidence>
<feature type="transmembrane region" description="Helical" evidence="6">
    <location>
        <begin position="190"/>
        <end position="210"/>
    </location>
</feature>
<feature type="transmembrane region" description="Helical" evidence="6">
    <location>
        <begin position="121"/>
        <end position="143"/>
    </location>
</feature>
<sequence>MSEQPKQTTTLKRVLGLPQLLLYGLGTTIGAGIYALIGELAAVSGYYSVASFLVAAVIAFITALSFAEISARIPKAAGSASYVFHGFNSKSLSTAVGILVIMAGLTSTSALINAFHHYLDFFIAVERLPTLILVMLCIALLAAWGIAQSVTVAAVITLIEVFGLLLVIWVSVPELIAINPDWSLLIPNDIMAWGLVYAGALLAFYTFIGFEDMVVVAEETRDVKRTLPNAIILTLTITSILYIMVMIAAIYLMTPEGLSQSSAPLAELYAQQTNSNNNIILFIGMVSILNGALIQVIMAARVLYGLANNRQLPQFLAYISPKTQTPVTATLLASSIALLMAISGSLAGLAQITSIVMLVVFALVNGALVRIKLQQPKPEGILIVPTAIPVLGLIFSLFFCINELLAFI</sequence>
<evidence type="ECO:0000256" key="1">
    <source>
        <dbReference type="ARBA" id="ARBA00004141"/>
    </source>
</evidence>
<comment type="subcellular location">
    <subcellularLocation>
        <location evidence="1">Membrane</location>
        <topology evidence="1">Multi-pass membrane protein</topology>
    </subcellularLocation>
</comment>
<dbReference type="AlphaFoldDB" id="A0A4P9K4H4"/>
<feature type="transmembrane region" description="Helical" evidence="6">
    <location>
        <begin position="49"/>
        <end position="71"/>
    </location>
</feature>
<evidence type="ECO:0000256" key="3">
    <source>
        <dbReference type="ARBA" id="ARBA00022692"/>
    </source>
</evidence>
<dbReference type="InterPro" id="IPR002293">
    <property type="entry name" value="AA/rel_permease1"/>
</dbReference>
<feature type="transmembrane region" description="Helical" evidence="6">
    <location>
        <begin position="279"/>
        <end position="304"/>
    </location>
</feature>
<feature type="transmembrane region" description="Helical" evidence="6">
    <location>
        <begin position="381"/>
        <end position="405"/>
    </location>
</feature>
<keyword evidence="5 6" id="KW-0472">Membrane</keyword>